<reference evidence="1" key="1">
    <citation type="journal article" date="2021" name="Proc. Natl. Acad. Sci. U.S.A.">
        <title>Three genomes in the algal genus Volvox reveal the fate of a haploid sex-determining region after a transition to homothallism.</title>
        <authorList>
            <person name="Yamamoto K."/>
            <person name="Hamaji T."/>
            <person name="Kawai-Toyooka H."/>
            <person name="Matsuzaki R."/>
            <person name="Takahashi F."/>
            <person name="Nishimura Y."/>
            <person name="Kawachi M."/>
            <person name="Noguchi H."/>
            <person name="Minakuchi Y."/>
            <person name="Umen J.G."/>
            <person name="Toyoda A."/>
            <person name="Nozaki H."/>
        </authorList>
    </citation>
    <scope>NUCLEOTIDE SEQUENCE</scope>
    <source>
        <strain evidence="1">NIES-3786</strain>
    </source>
</reference>
<comment type="caution">
    <text evidence="1">The sequence shown here is derived from an EMBL/GenBank/DDBJ whole genome shotgun (WGS) entry which is preliminary data.</text>
</comment>
<protein>
    <submittedName>
        <fullName evidence="1">Uncharacterized protein</fullName>
    </submittedName>
</protein>
<dbReference type="Proteomes" id="UP000747110">
    <property type="component" value="Unassembled WGS sequence"/>
</dbReference>
<dbReference type="AlphaFoldDB" id="A0A8J4CKX0"/>
<evidence type="ECO:0000313" key="1">
    <source>
        <dbReference type="EMBL" id="GIL82198.1"/>
    </source>
</evidence>
<organism evidence="1 2">
    <name type="scientific">Volvox reticuliferus</name>
    <dbReference type="NCBI Taxonomy" id="1737510"/>
    <lineage>
        <taxon>Eukaryota</taxon>
        <taxon>Viridiplantae</taxon>
        <taxon>Chlorophyta</taxon>
        <taxon>core chlorophytes</taxon>
        <taxon>Chlorophyceae</taxon>
        <taxon>CS clade</taxon>
        <taxon>Chlamydomonadales</taxon>
        <taxon>Volvocaceae</taxon>
        <taxon>Volvox</taxon>
    </lineage>
</organism>
<accession>A0A8J4CKX0</accession>
<evidence type="ECO:0000313" key="2">
    <source>
        <dbReference type="Proteomes" id="UP000747110"/>
    </source>
</evidence>
<sequence length="118" mass="11988">MLTPADTATPLLLLTGAVASVAATATAIAAAAVEAAVAHLSVAITTTVAAAAAVATTTIATGFAPLLAPAAVPTASEVDPRRPMASLLRHALSDSSTMYVLNCRRMRQLLFLLRPSRH</sequence>
<proteinExistence type="predicted"/>
<gene>
    <name evidence="1" type="ORF">Vretifemale_11120</name>
</gene>
<keyword evidence="2" id="KW-1185">Reference proteome</keyword>
<name>A0A8J4CKX0_9CHLO</name>
<dbReference type="EMBL" id="BNCP01000023">
    <property type="protein sequence ID" value="GIL82198.1"/>
    <property type="molecule type" value="Genomic_DNA"/>
</dbReference>